<dbReference type="SUPFAM" id="SSF56935">
    <property type="entry name" value="Porins"/>
    <property type="match status" value="1"/>
</dbReference>
<comment type="caution">
    <text evidence="4">The sequence shown here is derived from an EMBL/GenBank/DDBJ whole genome shotgun (WGS) entry which is preliminary data.</text>
</comment>
<dbReference type="PANTHER" id="PTHR34819">
    <property type="entry name" value="LARGE CYSTEINE-RICH PERIPLASMIC PROTEIN OMCB"/>
    <property type="match status" value="1"/>
</dbReference>
<reference evidence="4 5" key="1">
    <citation type="submission" date="2018-05" db="EMBL/GenBank/DDBJ databases">
        <title>Leucothrix arctica sp. nov., isolated from Arctic seawater.</title>
        <authorList>
            <person name="Choi A."/>
            <person name="Baek K."/>
        </authorList>
    </citation>
    <scope>NUCLEOTIDE SEQUENCE [LARGE SCALE GENOMIC DNA]</scope>
    <source>
        <strain evidence="4 5">IMCC9719</strain>
    </source>
</reference>
<feature type="region of interest" description="Disordered" evidence="1">
    <location>
        <begin position="1409"/>
        <end position="1428"/>
    </location>
</feature>
<dbReference type="Proteomes" id="UP000245506">
    <property type="component" value="Unassembled WGS sequence"/>
</dbReference>
<evidence type="ECO:0000259" key="3">
    <source>
        <dbReference type="Pfam" id="PF01345"/>
    </source>
</evidence>
<dbReference type="InterPro" id="IPR008969">
    <property type="entry name" value="CarboxyPept-like_regulatory"/>
</dbReference>
<evidence type="ECO:0000313" key="4">
    <source>
        <dbReference type="EMBL" id="PWQ98796.1"/>
    </source>
</evidence>
<gene>
    <name evidence="4" type="ORF">DKT75_03045</name>
</gene>
<dbReference type="GO" id="GO:0015288">
    <property type="term" value="F:porin activity"/>
    <property type="evidence" value="ECO:0007669"/>
    <property type="project" value="InterPro"/>
</dbReference>
<feature type="domain" description="DUF11" evidence="3">
    <location>
        <begin position="708"/>
        <end position="845"/>
    </location>
</feature>
<feature type="signal peptide" evidence="2">
    <location>
        <begin position="1"/>
        <end position="28"/>
    </location>
</feature>
<dbReference type="InterPro" id="IPR011250">
    <property type="entry name" value="OMP/PagP_B-barrel"/>
</dbReference>
<sequence>MRITDWLGFKSLSFIILLLVAFSSPLSAKTAAGTVITNQADISWYGNDGSIYKAYSNVSQIVVKKQYDLILVPDNVRHTQAGKKVDLPHRLTNTGNTASEYEIRIRHDSGDEGDLTDLKVVSDVNGNGLTNAGEPEWSEITCEPLEDNVSCYFVPEMDPNDITEFVITGFTPTNALVDDEYKINIRTFPYNYEELLTSENLVARNVTSEFIDAIASTALPSHWVNNDLIDIVEGAVLTISKSATPSCGVPVKAGETITYSINFNNTGSAVPVTKVISIDGDDIEGVVLEDTLPPNITLGNTLSPIVAPNLSITLVQLAQDEDTDRWTRFSSWNGTDVISKLGLYIPEEQMQPNQSGKLEFEVTVNANVTTSNIYNTAEFDLVTGGEAEFVSNTVCSTIEPGNTRGDEGGQPDTQFDAEIRFLAPTLDTKRDITNNNATPDFYNDSNFEDADFYRLDSSLTDYDAIRDGVYIELNSSAVNTSEDTAESIVVTVTSGTGDTLLVTLLETGPNTGIFRSLSPIRMSNSDSGEGGSCPAGSSLTPNYSVTDDNCVLNASPSGDLNVSALVTLSDTQTVEVLKDAALVDPLGIVFDSAYNTPVEGATVIIRNADGSVATDPLTDQEYEPQVTGADGVYQFPFLYPNQSYYLDVTPPEQYTFPSYMDATSFPTREVNQYSYGKDGFNQVENSGVFFLTSLLIADIPLDPELDMDLTVNKTASLTEVSIGGSVTYTVVINNYSNDELSAVKIYDALPRGFNLIPGTVTLDGRDLSDYEPEGAPRPNLIFSNLPFMEDKPGEPGVMAALNEHTLTYRVRTTAAAVGSDGVNTAQATGFTVTSALVTSNISRATVEVQRDGVLSDKGIVFGKVFIDADCNNIHNGGEWPIGGVKLYLQDGTWAITDSNGQYSIYGLSPGNHAIKMDPITLPEGLIFKPTDNRQMADPNSRLVDLKDGEFHRADFAAVCPKENSEEIYSEIKARNQGQTDWMLENAQKYDPDKVLTTDEQRKSETDGDISNGIDSRETGLLRTNGKRLKKQSVTTGYSVLMSQFREKALAQKALSELPIDIRKASFVHQAGDFFTVRYGFSLYKQEMKVLNKTLNLGAGTRVVPTVYEQVSDEVADKLETPRGFETMIEAKEAIKSVNNKQAKEGVWLWPKTDVSFDGRFMVTVRKGLSPTLMVNGKAVPKSQLGEQIENRREKAQVAAWYGVQLEPGKNELEVVAKDMFGNKRVLAKGTFTRPVSAEKIEVVTKVKKLPADGGRSYLPVTIKLLDANGYLARGVNFVTIEASDGEWVERDVQDQIQGRQIRVINGLRVVHLKSSERSGDVRIRVTDGSMRDELEITQIAPLRPLIAIGLVEIGANRFNRDDASPDVIDDKDINGRVSGFLKGRIRGDMHLTMSVDTDKEDDAELFRDINPNKSYPIHGDSSQRGYEAQSRSKVYAKLEKDDDSIMWGDFVTDGNTINEDVTRVQRTLTGANVISKSDKNEWQFFISEQDEQHVVEQIRGKGVALNYKLSKAPLVMNSETIEIITVSRDNPGVVLSTESLSRFGDYTLDEVTGELSFSETVASIDEDLNPIYIRASYDLDDGGDKYIVAGARFTHKLDENFKVGLSYTTDQDAEEGFEVYGALLDYKDDKGLVVRGSIAQMTHEDGAKAQGRAARMYLSKDWTKDSQTSLTIGRATEGFTNSAAGISENREELRLKHKQRIYEDISAELEAIHSRNLDTDDTEQSIGVTADVKVQGWTLKGGVRHIKQKNSTEDESFQTFIVGAKRALDIMGKKGSIGAEYEQDFDDTDRRRVAITADIQVHDKVKLYATGERINSLTGVSGLSSSTSTQDTFSIGVKSDILKSTELYSEYRVRGAIDGRDLETASGVRGTYEITKGLSIAPHLEYVKSLDGTEGDSVAASIAVKDSRFKDQIAGIRLETRYDDDREYYGLQANYVKRLDTNWSMLLKDTLRYEAPDEGDDLVDNTLTVGFAYRPRTENKLHGLFFYQNIEERGGDNGDCSTHILSTHQNYAIKEDVLISGRLGGKQEDCDGNVSEAVVLDGRLTWDITNRFDIDLHAGALATDGAGETLYSLGAGVNYLVKENLRLGIGYNVVGFKDEDLDPENYNDEGLHIGLQYKFDENSLNWLTGEK</sequence>
<name>A0A317CJX6_9GAMM</name>
<dbReference type="InterPro" id="IPR013783">
    <property type="entry name" value="Ig-like_fold"/>
</dbReference>
<proteinExistence type="predicted"/>
<dbReference type="InterPro" id="IPR023614">
    <property type="entry name" value="Porin_dom_sf"/>
</dbReference>
<dbReference type="InterPro" id="IPR051172">
    <property type="entry name" value="Chlamydia_OmcB"/>
</dbReference>
<evidence type="ECO:0000313" key="5">
    <source>
        <dbReference type="Proteomes" id="UP000245506"/>
    </source>
</evidence>
<keyword evidence="5" id="KW-1185">Reference proteome</keyword>
<dbReference type="RefSeq" id="WP_109821952.1">
    <property type="nucleotide sequence ID" value="NZ_QGKL01000010.1"/>
</dbReference>
<evidence type="ECO:0000256" key="2">
    <source>
        <dbReference type="SAM" id="SignalP"/>
    </source>
</evidence>
<dbReference type="Gene3D" id="2.40.160.10">
    <property type="entry name" value="Porin"/>
    <property type="match status" value="1"/>
</dbReference>
<protein>
    <recommendedName>
        <fullName evidence="3">DUF11 domain-containing protein</fullName>
    </recommendedName>
</protein>
<dbReference type="Gene3D" id="2.60.40.10">
    <property type="entry name" value="Immunoglobulins"/>
    <property type="match status" value="2"/>
</dbReference>
<dbReference type="Pfam" id="PF01345">
    <property type="entry name" value="DUF11"/>
    <property type="match status" value="1"/>
</dbReference>
<dbReference type="GO" id="GO:0016020">
    <property type="term" value="C:membrane"/>
    <property type="evidence" value="ECO:0007669"/>
    <property type="project" value="InterPro"/>
</dbReference>
<dbReference type="InterPro" id="IPR047589">
    <property type="entry name" value="DUF11_rpt"/>
</dbReference>
<evidence type="ECO:0000256" key="1">
    <source>
        <dbReference type="SAM" id="MobiDB-lite"/>
    </source>
</evidence>
<accession>A0A317CJX6</accession>
<organism evidence="4 5">
    <name type="scientific">Leucothrix arctica</name>
    <dbReference type="NCBI Taxonomy" id="1481894"/>
    <lineage>
        <taxon>Bacteria</taxon>
        <taxon>Pseudomonadati</taxon>
        <taxon>Pseudomonadota</taxon>
        <taxon>Gammaproteobacteria</taxon>
        <taxon>Thiotrichales</taxon>
        <taxon>Thiotrichaceae</taxon>
        <taxon>Leucothrix</taxon>
    </lineage>
</organism>
<dbReference type="OrthoDB" id="5618649at2"/>
<keyword evidence="2" id="KW-0732">Signal</keyword>
<dbReference type="SUPFAM" id="SSF49464">
    <property type="entry name" value="Carboxypeptidase regulatory domain-like"/>
    <property type="match status" value="1"/>
</dbReference>
<dbReference type="PANTHER" id="PTHR34819:SF3">
    <property type="entry name" value="CELL SURFACE PROTEIN"/>
    <property type="match status" value="1"/>
</dbReference>
<feature type="compositionally biased region" description="Basic and acidic residues" evidence="1">
    <location>
        <begin position="993"/>
        <end position="1005"/>
    </location>
</feature>
<feature type="chain" id="PRO_5016462304" description="DUF11 domain-containing protein" evidence="2">
    <location>
        <begin position="29"/>
        <end position="2131"/>
    </location>
</feature>
<dbReference type="SUPFAM" id="SSF56925">
    <property type="entry name" value="OMPA-like"/>
    <property type="match status" value="1"/>
</dbReference>
<feature type="region of interest" description="Disordered" evidence="1">
    <location>
        <begin position="993"/>
        <end position="1017"/>
    </location>
</feature>
<dbReference type="InterPro" id="IPR001434">
    <property type="entry name" value="OmcB-like_DUF11"/>
</dbReference>
<dbReference type="SUPFAM" id="SSF117074">
    <property type="entry name" value="Hypothetical protein PA1324"/>
    <property type="match status" value="1"/>
</dbReference>
<dbReference type="NCBIfam" id="TIGR01451">
    <property type="entry name" value="B_ant_repeat"/>
    <property type="match status" value="1"/>
</dbReference>
<dbReference type="EMBL" id="QGKL01000010">
    <property type="protein sequence ID" value="PWQ98796.1"/>
    <property type="molecule type" value="Genomic_DNA"/>
</dbReference>